<dbReference type="STRING" id="1450537.A0A395I5C6"/>
<keyword evidence="6" id="KW-1185">Reference proteome</keyword>
<dbReference type="AlphaFoldDB" id="A0A395I5C6"/>
<dbReference type="PANTHER" id="PTHR11552:SF100">
    <property type="entry name" value="DEHYDROGENASE, PUTATIVE (AFU_ORTHOLOGUE AFUA_5G00630)-RELATED"/>
    <property type="match status" value="1"/>
</dbReference>
<feature type="domain" description="Glucose-methanol-choline oxidoreductase C-terminal" evidence="4">
    <location>
        <begin position="410"/>
        <end position="547"/>
    </location>
</feature>
<feature type="domain" description="Glucose-methanol-choline oxidoreductase N-terminal" evidence="3">
    <location>
        <begin position="177"/>
        <end position="307"/>
    </location>
</feature>
<dbReference type="EMBL" id="KZ824273">
    <property type="protein sequence ID" value="RAL14743.1"/>
    <property type="molecule type" value="Genomic_DNA"/>
</dbReference>
<comment type="similarity">
    <text evidence="1">Belongs to the GMC oxidoreductase family.</text>
</comment>
<gene>
    <name evidence="5" type="ORF">BO97DRAFT_432469</name>
</gene>
<evidence type="ECO:0000313" key="5">
    <source>
        <dbReference type="EMBL" id="RAL14743.1"/>
    </source>
</evidence>
<protein>
    <submittedName>
        <fullName evidence="5">GMC oxidoreductase</fullName>
    </submittedName>
</protein>
<dbReference type="GO" id="GO:0050660">
    <property type="term" value="F:flavin adenine dinucleotide binding"/>
    <property type="evidence" value="ECO:0007669"/>
    <property type="project" value="InterPro"/>
</dbReference>
<dbReference type="Pfam" id="PF00732">
    <property type="entry name" value="GMC_oxred_N"/>
    <property type="match status" value="1"/>
</dbReference>
<keyword evidence="2" id="KW-0274">FAD</keyword>
<dbReference type="Proteomes" id="UP000248961">
    <property type="component" value="Unassembled WGS sequence"/>
</dbReference>
<comment type="cofactor">
    <cofactor evidence="2">
        <name>FAD</name>
        <dbReference type="ChEBI" id="CHEBI:57692"/>
    </cofactor>
</comment>
<feature type="binding site" evidence="2">
    <location>
        <position position="209"/>
    </location>
    <ligand>
        <name>FAD</name>
        <dbReference type="ChEBI" id="CHEBI:57692"/>
    </ligand>
</feature>
<dbReference type="InterPro" id="IPR036188">
    <property type="entry name" value="FAD/NAD-bd_sf"/>
</dbReference>
<dbReference type="Gene3D" id="3.30.560.10">
    <property type="entry name" value="Glucose Oxidase, domain 3"/>
    <property type="match status" value="1"/>
</dbReference>
<dbReference type="PANTHER" id="PTHR11552">
    <property type="entry name" value="GLUCOSE-METHANOL-CHOLINE GMC OXIDOREDUCTASE"/>
    <property type="match status" value="1"/>
</dbReference>
<dbReference type="Pfam" id="PF05199">
    <property type="entry name" value="GMC_oxred_C"/>
    <property type="match status" value="1"/>
</dbReference>
<name>A0A395I5C6_ASPHC</name>
<evidence type="ECO:0000259" key="4">
    <source>
        <dbReference type="Pfam" id="PF05199"/>
    </source>
</evidence>
<dbReference type="SUPFAM" id="SSF51905">
    <property type="entry name" value="FAD/NAD(P)-binding domain"/>
    <property type="match status" value="1"/>
</dbReference>
<keyword evidence="2" id="KW-0285">Flavoprotein</keyword>
<dbReference type="RefSeq" id="XP_025553897.1">
    <property type="nucleotide sequence ID" value="XM_025697543.1"/>
</dbReference>
<evidence type="ECO:0000256" key="2">
    <source>
        <dbReference type="PIRSR" id="PIRSR000137-2"/>
    </source>
</evidence>
<reference evidence="5 6" key="1">
    <citation type="submission" date="2018-02" db="EMBL/GenBank/DDBJ databases">
        <title>The genomes of Aspergillus section Nigri reveals drivers in fungal speciation.</title>
        <authorList>
            <consortium name="DOE Joint Genome Institute"/>
            <person name="Vesth T.C."/>
            <person name="Nybo J."/>
            <person name="Theobald S."/>
            <person name="Brandl J."/>
            <person name="Frisvad J.C."/>
            <person name="Nielsen K.F."/>
            <person name="Lyhne E.K."/>
            <person name="Kogle M.E."/>
            <person name="Kuo A."/>
            <person name="Riley R."/>
            <person name="Clum A."/>
            <person name="Nolan M."/>
            <person name="Lipzen A."/>
            <person name="Salamov A."/>
            <person name="Henrissat B."/>
            <person name="Wiebenga A."/>
            <person name="De vries R.P."/>
            <person name="Grigoriev I.V."/>
            <person name="Mortensen U.H."/>
            <person name="Andersen M.R."/>
            <person name="Baker S.E."/>
        </authorList>
    </citation>
    <scope>NUCLEOTIDE SEQUENCE [LARGE SCALE GENOMIC DNA]</scope>
    <source>
        <strain evidence="5 6">CBS 101889</strain>
    </source>
</reference>
<evidence type="ECO:0000256" key="1">
    <source>
        <dbReference type="ARBA" id="ARBA00010790"/>
    </source>
</evidence>
<dbReference type="InterPro" id="IPR000172">
    <property type="entry name" value="GMC_OxRdtase_N"/>
</dbReference>
<organism evidence="5 6">
    <name type="scientific">Aspergillus homomorphus (strain CBS 101889)</name>
    <dbReference type="NCBI Taxonomy" id="1450537"/>
    <lineage>
        <taxon>Eukaryota</taxon>
        <taxon>Fungi</taxon>
        <taxon>Dikarya</taxon>
        <taxon>Ascomycota</taxon>
        <taxon>Pezizomycotina</taxon>
        <taxon>Eurotiomycetes</taxon>
        <taxon>Eurotiomycetidae</taxon>
        <taxon>Eurotiales</taxon>
        <taxon>Aspergillaceae</taxon>
        <taxon>Aspergillus</taxon>
        <taxon>Aspergillus subgen. Circumdati</taxon>
    </lineage>
</organism>
<dbReference type="GO" id="GO:0016614">
    <property type="term" value="F:oxidoreductase activity, acting on CH-OH group of donors"/>
    <property type="evidence" value="ECO:0007669"/>
    <property type="project" value="InterPro"/>
</dbReference>
<sequence>MLATAFSLADYEFIVIGPGAGGSPLAGHKTLLLESGDDQGDNTNYNFWNFYVRHYSDDNRQARDYKTVYSTPTGETYVGLRPPPGSTMKGILYPRGGTFDGSAAHNALTSIYSYCGWLSTQTSSSEVVLDDPQLLGLFLGGVGALGKPANLLTLLAGDINTELPKRDTEPAAYQIPVQTDDGRRRSPRERVLTVRAAGHPLAIRTNCHVTKVLFDRSVFPPRATGVSFLEGKHLYSASPLARQDNFFLGGIPGTAIPSREVIIAGGVSNSPQLLHLSGIGPAENLRQWGIEPLVNLPGVGTNLQDHYEIVVISRFPNKSSFLHGCTFSYPEGPDPCYQRWQIPIHGHRATYATAGFPVGLLYKSTVTTNNTCDVLLFGGPTGYRGFWPGFSVNITSDHRIFVWAVLEAHPRNRAGTVSLKSTDSLETPDIEFNYYDTGSPGYEEDLQAQVEGILLARNALEKQPTPFKEILPGPEVATREYIIRYAQDTAWGHHGCCTCPIGADDDPMAVLDSKFRVRGVTGLRVVEGSAFSWLPSSFPVLATYMIAEKAAAEILSETKEEL</sequence>
<dbReference type="OrthoDB" id="269227at2759"/>
<proteinExistence type="inferred from homology"/>
<accession>A0A395I5C6</accession>
<dbReference type="SUPFAM" id="SSF54373">
    <property type="entry name" value="FAD-linked reductases, C-terminal domain"/>
    <property type="match status" value="1"/>
</dbReference>
<dbReference type="InterPro" id="IPR007867">
    <property type="entry name" value="GMC_OxRtase_C"/>
</dbReference>
<feature type="binding site" evidence="2">
    <location>
        <position position="528"/>
    </location>
    <ligand>
        <name>FAD</name>
        <dbReference type="ChEBI" id="CHEBI:57692"/>
    </ligand>
</feature>
<evidence type="ECO:0000259" key="3">
    <source>
        <dbReference type="Pfam" id="PF00732"/>
    </source>
</evidence>
<dbReference type="PIRSF" id="PIRSF000137">
    <property type="entry name" value="Alcohol_oxidase"/>
    <property type="match status" value="1"/>
</dbReference>
<dbReference type="GeneID" id="37201832"/>
<dbReference type="InterPro" id="IPR012132">
    <property type="entry name" value="GMC_OxRdtase"/>
</dbReference>
<evidence type="ECO:0000313" key="6">
    <source>
        <dbReference type="Proteomes" id="UP000248961"/>
    </source>
</evidence>
<dbReference type="VEuPathDB" id="FungiDB:BO97DRAFT_432469"/>
<dbReference type="Gene3D" id="3.50.50.60">
    <property type="entry name" value="FAD/NAD(P)-binding domain"/>
    <property type="match status" value="2"/>
</dbReference>